<name>A0A1R0Y1G6_9BACL</name>
<evidence type="ECO:0000313" key="1">
    <source>
        <dbReference type="EMBL" id="OMD41127.1"/>
    </source>
</evidence>
<dbReference type="OrthoDB" id="2968230at2"/>
<dbReference type="Proteomes" id="UP000187439">
    <property type="component" value="Unassembled WGS sequence"/>
</dbReference>
<comment type="caution">
    <text evidence="1">The sequence shown here is derived from an EMBL/GenBank/DDBJ whole genome shotgun (WGS) entry which is preliminary data.</text>
</comment>
<protein>
    <submittedName>
        <fullName evidence="1">Uncharacterized protein</fullName>
    </submittedName>
</protein>
<reference evidence="1 2" key="1">
    <citation type="submission" date="2016-10" db="EMBL/GenBank/DDBJ databases">
        <title>Paenibacillus species isolates.</title>
        <authorList>
            <person name="Beno S.M."/>
        </authorList>
    </citation>
    <scope>NUCLEOTIDE SEQUENCE [LARGE SCALE GENOMIC DNA]</scope>
    <source>
        <strain evidence="1 2">FSL H7-0710</strain>
    </source>
</reference>
<evidence type="ECO:0000313" key="2">
    <source>
        <dbReference type="Proteomes" id="UP000187439"/>
    </source>
</evidence>
<dbReference type="EMBL" id="MPTC01000008">
    <property type="protein sequence ID" value="OMD41127.1"/>
    <property type="molecule type" value="Genomic_DNA"/>
</dbReference>
<dbReference type="AlphaFoldDB" id="A0A1R0Y1G6"/>
<sequence length="86" mass="9415">MNELIDVLMEIRDGIYTINSNIDELKAAVNELRGSGLYNTISDVCDKIDTAVSDIKGNGLYDTISDVASKLDDVSSTLDRIDINTM</sequence>
<gene>
    <name evidence="1" type="ORF">BSK52_11900</name>
</gene>
<organism evidence="1 2">
    <name type="scientific">Paenibacillus odorifer</name>
    <dbReference type="NCBI Taxonomy" id="189426"/>
    <lineage>
        <taxon>Bacteria</taxon>
        <taxon>Bacillati</taxon>
        <taxon>Bacillota</taxon>
        <taxon>Bacilli</taxon>
        <taxon>Bacillales</taxon>
        <taxon>Paenibacillaceae</taxon>
        <taxon>Paenibacillus</taxon>
    </lineage>
</organism>
<dbReference type="RefSeq" id="WP_076119281.1">
    <property type="nucleotide sequence ID" value="NZ_MPTC01000008.1"/>
</dbReference>
<accession>A0A1R0Y1G6</accession>
<proteinExistence type="predicted"/>